<evidence type="ECO:0000313" key="1">
    <source>
        <dbReference type="EMBL" id="MBO8447058.1"/>
    </source>
</evidence>
<dbReference type="InterPro" id="IPR023614">
    <property type="entry name" value="Porin_dom_sf"/>
</dbReference>
<protein>
    <submittedName>
        <fullName evidence="1">Porin</fullName>
    </submittedName>
</protein>
<proteinExistence type="predicted"/>
<dbReference type="Pfam" id="PF07396">
    <property type="entry name" value="Porin_O_P"/>
    <property type="match status" value="1"/>
</dbReference>
<evidence type="ECO:0000313" key="2">
    <source>
        <dbReference type="Proteomes" id="UP000823637"/>
    </source>
</evidence>
<accession>A0A9D9EGE4</accession>
<gene>
    <name evidence="1" type="ORF">IAC32_04870</name>
</gene>
<reference evidence="1" key="2">
    <citation type="journal article" date="2021" name="PeerJ">
        <title>Extensive microbial diversity within the chicken gut microbiome revealed by metagenomics and culture.</title>
        <authorList>
            <person name="Gilroy R."/>
            <person name="Ravi A."/>
            <person name="Getino M."/>
            <person name="Pursley I."/>
            <person name="Horton D.L."/>
            <person name="Alikhan N.F."/>
            <person name="Baker D."/>
            <person name="Gharbi K."/>
            <person name="Hall N."/>
            <person name="Watson M."/>
            <person name="Adriaenssens E.M."/>
            <person name="Foster-Nyarko E."/>
            <person name="Jarju S."/>
            <person name="Secka A."/>
            <person name="Antonio M."/>
            <person name="Oren A."/>
            <person name="Chaudhuri R.R."/>
            <person name="La Ragione R."/>
            <person name="Hildebrand F."/>
            <person name="Pallen M.J."/>
        </authorList>
    </citation>
    <scope>NUCLEOTIDE SEQUENCE</scope>
    <source>
        <strain evidence="1">D3-1215</strain>
    </source>
</reference>
<name>A0A9D9EGE4_9BACT</name>
<dbReference type="AlphaFoldDB" id="A0A9D9EGE4"/>
<dbReference type="Gene3D" id="2.40.160.10">
    <property type="entry name" value="Porin"/>
    <property type="match status" value="1"/>
</dbReference>
<dbReference type="EMBL" id="JADIMR010000073">
    <property type="protein sequence ID" value="MBO8447058.1"/>
    <property type="molecule type" value="Genomic_DNA"/>
</dbReference>
<reference evidence="1" key="1">
    <citation type="submission" date="2020-10" db="EMBL/GenBank/DDBJ databases">
        <authorList>
            <person name="Gilroy R."/>
        </authorList>
    </citation>
    <scope>NUCLEOTIDE SEQUENCE</scope>
    <source>
        <strain evidence="1">D3-1215</strain>
    </source>
</reference>
<comment type="caution">
    <text evidence="1">The sequence shown here is derived from an EMBL/GenBank/DDBJ whole genome shotgun (WGS) entry which is preliminary data.</text>
</comment>
<organism evidence="1 2">
    <name type="scientific">Candidatus Enterocola intestinipullorum</name>
    <dbReference type="NCBI Taxonomy" id="2840783"/>
    <lineage>
        <taxon>Bacteria</taxon>
        <taxon>Pseudomonadati</taxon>
        <taxon>Bacteroidota</taxon>
        <taxon>Bacteroidia</taxon>
        <taxon>Bacteroidales</taxon>
        <taxon>Candidatus Enterocola</taxon>
    </lineage>
</organism>
<dbReference type="SUPFAM" id="SSF56935">
    <property type="entry name" value="Porins"/>
    <property type="match status" value="1"/>
</dbReference>
<dbReference type="Proteomes" id="UP000823637">
    <property type="component" value="Unassembled WGS sequence"/>
</dbReference>
<sequence length="409" mass="45192">MAQTSGIPDSIGKNGRTVWLADASSLDDSHMDNDVVPILDKSGFGVRTKAGDFLFKPYALIHTAATFNYYDDEGLTLSEVDRVFNSGFSIPNAIIGISGKAFNRLTFNIAINAAKTGGDILQQAWFDVFFFESLRLKAGKFKTPFTHGYLSTMGQTLFPELPYSMTKPVRTNLSLDAVQPHINTGFDLGLTLHGSVKGKFEYEVGVFNGTGSSVNTATKGTSDDYKGLPSMLYAARVAYTPFGEMPGHQGDPGDLDNNRLSVGISANYLVEGNSESSNDIRAGVEFSWIYKRLYIAAEAYILNMDWTSRMMREGSFTSWGAYVQAGYFVTKKCQIAARYDFWDRNGIDVAGFLNLPAVGFNYFFSSINLKLQAMYQFTGRWGHDSQLERDGDDLGIPIHSATVQLQYTF</sequence>
<dbReference type="InterPro" id="IPR010870">
    <property type="entry name" value="Porin_O/P"/>
</dbReference>